<evidence type="ECO:0000256" key="1">
    <source>
        <dbReference type="SAM" id="Phobius"/>
    </source>
</evidence>
<name>A0A0J1B7S1_9TREE</name>
<evidence type="ECO:0000313" key="2">
    <source>
        <dbReference type="EMBL" id="KLT43809.1"/>
    </source>
</evidence>
<dbReference type="Proteomes" id="UP000053611">
    <property type="component" value="Unassembled WGS sequence"/>
</dbReference>
<sequence>MAVVMSAGQCRCIRHSQTEFYSAFAVVVDPLATAPRHVALESSRLNSFVVCIIVALLMFVFTRAKWFHRPVVVLQYSFRPASCLMASRWADRPPPRTLAVSVSALDVHRLGMWCL</sequence>
<keyword evidence="3" id="KW-1185">Reference proteome</keyword>
<accession>A0A0J1B7S1</accession>
<keyword evidence="1" id="KW-0472">Membrane</keyword>
<keyword evidence="1" id="KW-0812">Transmembrane</keyword>
<dbReference type="AlphaFoldDB" id="A0A0J1B7S1"/>
<protein>
    <submittedName>
        <fullName evidence="2">Uncharacterized protein</fullName>
    </submittedName>
</protein>
<evidence type="ECO:0000313" key="3">
    <source>
        <dbReference type="Proteomes" id="UP000053611"/>
    </source>
</evidence>
<organism evidence="2 3">
    <name type="scientific">Cutaneotrichosporon oleaginosum</name>
    <dbReference type="NCBI Taxonomy" id="879819"/>
    <lineage>
        <taxon>Eukaryota</taxon>
        <taxon>Fungi</taxon>
        <taxon>Dikarya</taxon>
        <taxon>Basidiomycota</taxon>
        <taxon>Agaricomycotina</taxon>
        <taxon>Tremellomycetes</taxon>
        <taxon>Trichosporonales</taxon>
        <taxon>Trichosporonaceae</taxon>
        <taxon>Cutaneotrichosporon</taxon>
    </lineage>
</organism>
<feature type="transmembrane region" description="Helical" evidence="1">
    <location>
        <begin position="45"/>
        <end position="62"/>
    </location>
</feature>
<reference evidence="2 3" key="1">
    <citation type="submission" date="2015-03" db="EMBL/GenBank/DDBJ databases">
        <title>Genomics and transcriptomics of the oil-accumulating basidiomycete yeast T. oleaginosus allow insights into substrate utilization and the diverse evolutionary trajectories of mating systems in fungi.</title>
        <authorList>
            <consortium name="DOE Joint Genome Institute"/>
            <person name="Kourist R."/>
            <person name="Kracht O."/>
            <person name="Bracharz F."/>
            <person name="Lipzen A."/>
            <person name="Nolan M."/>
            <person name="Ohm R."/>
            <person name="Grigoriev I."/>
            <person name="Sun S."/>
            <person name="Heitman J."/>
            <person name="Bruck T."/>
            <person name="Nowrousian M."/>
        </authorList>
    </citation>
    <scope>NUCLEOTIDE SEQUENCE [LARGE SCALE GENOMIC DNA]</scope>
    <source>
        <strain evidence="2 3">IBC0246</strain>
    </source>
</reference>
<gene>
    <name evidence="2" type="ORF">CC85DRAFT_39504</name>
</gene>
<keyword evidence="1" id="KW-1133">Transmembrane helix</keyword>
<dbReference type="EMBL" id="KQ087191">
    <property type="protein sequence ID" value="KLT43809.1"/>
    <property type="molecule type" value="Genomic_DNA"/>
</dbReference>
<proteinExistence type="predicted"/>